<evidence type="ECO:0000313" key="2">
    <source>
        <dbReference type="Proteomes" id="UP000238479"/>
    </source>
</evidence>
<accession>A0A2P6RUM4</accession>
<sequence>MTFEAGKYFSKKAFLIVSHEVIRPAGISYSQSLALSAKENGNAFIFRMFSSAPCGCMFAHTD</sequence>
<keyword evidence="2" id="KW-1185">Reference proteome</keyword>
<dbReference type="Proteomes" id="UP000238479">
    <property type="component" value="Chromosome 2"/>
</dbReference>
<reference evidence="1 2" key="1">
    <citation type="journal article" date="2018" name="Nat. Genet.">
        <title>The Rosa genome provides new insights in the design of modern roses.</title>
        <authorList>
            <person name="Bendahmane M."/>
        </authorList>
    </citation>
    <scope>NUCLEOTIDE SEQUENCE [LARGE SCALE GENOMIC DNA]</scope>
    <source>
        <strain evidence="2">cv. Old Blush</strain>
    </source>
</reference>
<protein>
    <submittedName>
        <fullName evidence="1">Uncharacterized protein</fullName>
    </submittedName>
</protein>
<gene>
    <name evidence="1" type="ORF">RchiOBHm_Chr2g0129591</name>
</gene>
<evidence type="ECO:0000313" key="1">
    <source>
        <dbReference type="EMBL" id="PRQ50122.1"/>
    </source>
</evidence>
<dbReference type="Gramene" id="PRQ50122">
    <property type="protein sequence ID" value="PRQ50122"/>
    <property type="gene ID" value="RchiOBHm_Chr2g0129591"/>
</dbReference>
<dbReference type="AlphaFoldDB" id="A0A2P6RUM4"/>
<comment type="caution">
    <text evidence="1">The sequence shown here is derived from an EMBL/GenBank/DDBJ whole genome shotgun (WGS) entry which is preliminary data.</text>
</comment>
<name>A0A2P6RUM4_ROSCH</name>
<proteinExistence type="predicted"/>
<dbReference type="EMBL" id="PDCK01000040">
    <property type="protein sequence ID" value="PRQ50122.1"/>
    <property type="molecule type" value="Genomic_DNA"/>
</dbReference>
<organism evidence="1 2">
    <name type="scientific">Rosa chinensis</name>
    <name type="common">China rose</name>
    <dbReference type="NCBI Taxonomy" id="74649"/>
    <lineage>
        <taxon>Eukaryota</taxon>
        <taxon>Viridiplantae</taxon>
        <taxon>Streptophyta</taxon>
        <taxon>Embryophyta</taxon>
        <taxon>Tracheophyta</taxon>
        <taxon>Spermatophyta</taxon>
        <taxon>Magnoliopsida</taxon>
        <taxon>eudicotyledons</taxon>
        <taxon>Gunneridae</taxon>
        <taxon>Pentapetalae</taxon>
        <taxon>rosids</taxon>
        <taxon>fabids</taxon>
        <taxon>Rosales</taxon>
        <taxon>Rosaceae</taxon>
        <taxon>Rosoideae</taxon>
        <taxon>Rosoideae incertae sedis</taxon>
        <taxon>Rosa</taxon>
    </lineage>
</organism>